<reference evidence="3" key="1">
    <citation type="submission" date="2017-10" db="EMBL/GenBank/DDBJ databases">
        <title>Rapid genome shrinkage in a self-fertile nematode reveals novel sperm competition proteins.</title>
        <authorList>
            <person name="Yin D."/>
            <person name="Schwarz E.M."/>
            <person name="Thomas C.G."/>
            <person name="Felde R.L."/>
            <person name="Korf I.F."/>
            <person name="Cutter A.D."/>
            <person name="Schartner C.M."/>
            <person name="Ralston E.J."/>
            <person name="Meyer B.J."/>
            <person name="Haag E.S."/>
        </authorList>
    </citation>
    <scope>NUCLEOTIDE SEQUENCE [LARGE SCALE GENOMIC DNA]</scope>
    <source>
        <strain evidence="3">JU1422</strain>
    </source>
</reference>
<evidence type="ECO:0000313" key="3">
    <source>
        <dbReference type="Proteomes" id="UP000230233"/>
    </source>
</evidence>
<feature type="compositionally biased region" description="Acidic residues" evidence="1">
    <location>
        <begin position="1"/>
        <end position="26"/>
    </location>
</feature>
<evidence type="ECO:0000256" key="1">
    <source>
        <dbReference type="SAM" id="MobiDB-lite"/>
    </source>
</evidence>
<dbReference type="EMBL" id="PDUG01000006">
    <property type="protein sequence ID" value="PIC19890.1"/>
    <property type="molecule type" value="Genomic_DNA"/>
</dbReference>
<protein>
    <submittedName>
        <fullName evidence="2">Uncharacterized protein</fullName>
    </submittedName>
</protein>
<accession>A0A2G5SXY7</accession>
<dbReference type="OrthoDB" id="5845637at2759"/>
<dbReference type="Proteomes" id="UP000230233">
    <property type="component" value="Chromosome X"/>
</dbReference>
<proteinExistence type="predicted"/>
<name>A0A2G5SXY7_9PELO</name>
<sequence length="112" mass="12907">MSSDDEAFLMTSEIEDDLVIGEDLEPEDHHPEDPSPYSNNPVAQHNIHNEIDQILNTPWNELTRDQAEIIHRLVEITADQQLNQVELRNSIENSLMELATIRGRNQQVPQQQ</sequence>
<feature type="region of interest" description="Disordered" evidence="1">
    <location>
        <begin position="1"/>
        <end position="43"/>
    </location>
</feature>
<evidence type="ECO:0000313" key="2">
    <source>
        <dbReference type="EMBL" id="PIC19890.1"/>
    </source>
</evidence>
<gene>
    <name evidence="2" type="primary">Cni-Y62H9A.15</name>
    <name evidence="2" type="synonym">Cnig_chr_X.g25267</name>
    <name evidence="2" type="ORF">B9Z55_025267</name>
</gene>
<keyword evidence="3" id="KW-1185">Reference proteome</keyword>
<organism evidence="2 3">
    <name type="scientific">Caenorhabditis nigoni</name>
    <dbReference type="NCBI Taxonomy" id="1611254"/>
    <lineage>
        <taxon>Eukaryota</taxon>
        <taxon>Metazoa</taxon>
        <taxon>Ecdysozoa</taxon>
        <taxon>Nematoda</taxon>
        <taxon>Chromadorea</taxon>
        <taxon>Rhabditida</taxon>
        <taxon>Rhabditina</taxon>
        <taxon>Rhabditomorpha</taxon>
        <taxon>Rhabditoidea</taxon>
        <taxon>Rhabditidae</taxon>
        <taxon>Peloderinae</taxon>
        <taxon>Caenorhabditis</taxon>
    </lineage>
</organism>
<comment type="caution">
    <text evidence="2">The sequence shown here is derived from an EMBL/GenBank/DDBJ whole genome shotgun (WGS) entry which is preliminary data.</text>
</comment>
<dbReference type="AlphaFoldDB" id="A0A2G5SXY7"/>